<protein>
    <recommendedName>
        <fullName evidence="4">Annexin</fullName>
    </recommendedName>
</protein>
<dbReference type="FunFam" id="1.10.220.10:FF:000005">
    <property type="entry name" value="Annexin"/>
    <property type="match status" value="1"/>
</dbReference>
<dbReference type="Gene3D" id="1.10.220.10">
    <property type="entry name" value="Annexin"/>
    <property type="match status" value="4"/>
</dbReference>
<feature type="compositionally biased region" description="Pro residues" evidence="5">
    <location>
        <begin position="26"/>
        <end position="71"/>
    </location>
</feature>
<reference evidence="6" key="1">
    <citation type="journal article" date="2020" name="Stud. Mycol.">
        <title>101 Dothideomycetes genomes: a test case for predicting lifestyles and emergence of pathogens.</title>
        <authorList>
            <person name="Haridas S."/>
            <person name="Albert R."/>
            <person name="Binder M."/>
            <person name="Bloem J."/>
            <person name="Labutti K."/>
            <person name="Salamov A."/>
            <person name="Andreopoulos B."/>
            <person name="Baker S."/>
            <person name="Barry K."/>
            <person name="Bills G."/>
            <person name="Bluhm B."/>
            <person name="Cannon C."/>
            <person name="Castanera R."/>
            <person name="Culley D."/>
            <person name="Daum C."/>
            <person name="Ezra D."/>
            <person name="Gonzalez J."/>
            <person name="Henrissat B."/>
            <person name="Kuo A."/>
            <person name="Liang C."/>
            <person name="Lipzen A."/>
            <person name="Lutzoni F."/>
            <person name="Magnuson J."/>
            <person name="Mondo S."/>
            <person name="Nolan M."/>
            <person name="Ohm R."/>
            <person name="Pangilinan J."/>
            <person name="Park H.-J."/>
            <person name="Ramirez L."/>
            <person name="Alfaro M."/>
            <person name="Sun H."/>
            <person name="Tritt A."/>
            <person name="Yoshinaga Y."/>
            <person name="Zwiers L.-H."/>
            <person name="Turgeon B."/>
            <person name="Goodwin S."/>
            <person name="Spatafora J."/>
            <person name="Crous P."/>
            <person name="Grigoriev I."/>
        </authorList>
    </citation>
    <scope>NUCLEOTIDE SEQUENCE</scope>
    <source>
        <strain evidence="6">ATCC 16933</strain>
    </source>
</reference>
<keyword evidence="4" id="KW-0106">Calcium</keyword>
<keyword evidence="7" id="KW-1185">Reference proteome</keyword>
<dbReference type="Proteomes" id="UP000799766">
    <property type="component" value="Unassembled WGS sequence"/>
</dbReference>
<comment type="domain">
    <text evidence="4">A pair of annexin repeats may form one binding site for calcium and phospholipid.</text>
</comment>
<dbReference type="GO" id="GO:0005737">
    <property type="term" value="C:cytoplasm"/>
    <property type="evidence" value="ECO:0007669"/>
    <property type="project" value="TreeGrafter"/>
</dbReference>
<dbReference type="PRINTS" id="PR01813">
    <property type="entry name" value="ANNEXINFUNGI"/>
</dbReference>
<dbReference type="GO" id="GO:0005886">
    <property type="term" value="C:plasma membrane"/>
    <property type="evidence" value="ECO:0007669"/>
    <property type="project" value="TreeGrafter"/>
</dbReference>
<organism evidence="6 7">
    <name type="scientific">Lineolata rhizophorae</name>
    <dbReference type="NCBI Taxonomy" id="578093"/>
    <lineage>
        <taxon>Eukaryota</taxon>
        <taxon>Fungi</taxon>
        <taxon>Dikarya</taxon>
        <taxon>Ascomycota</taxon>
        <taxon>Pezizomycotina</taxon>
        <taxon>Dothideomycetes</taxon>
        <taxon>Dothideomycetes incertae sedis</taxon>
        <taxon>Lineolatales</taxon>
        <taxon>Lineolataceae</taxon>
        <taxon>Lineolata</taxon>
    </lineage>
</organism>
<dbReference type="GO" id="GO:0012506">
    <property type="term" value="C:vesicle membrane"/>
    <property type="evidence" value="ECO:0007669"/>
    <property type="project" value="TreeGrafter"/>
</dbReference>
<comment type="similarity">
    <text evidence="1 4">Belongs to the annexin family.</text>
</comment>
<evidence type="ECO:0000256" key="1">
    <source>
        <dbReference type="ARBA" id="ARBA00007831"/>
    </source>
</evidence>
<evidence type="ECO:0000313" key="7">
    <source>
        <dbReference type="Proteomes" id="UP000799766"/>
    </source>
</evidence>
<proteinExistence type="inferred from homology"/>
<keyword evidence="4" id="KW-0111">Calcium/phospholipid-binding</keyword>
<dbReference type="SMART" id="SM00335">
    <property type="entry name" value="ANX"/>
    <property type="match status" value="4"/>
</dbReference>
<dbReference type="InterPro" id="IPR018502">
    <property type="entry name" value="Annexin_repeat"/>
</dbReference>
<feature type="compositionally biased region" description="Pro residues" evidence="5">
    <location>
        <begin position="79"/>
        <end position="142"/>
    </location>
</feature>
<accession>A0A6A6NRT9</accession>
<dbReference type="PANTHER" id="PTHR10502:SF102">
    <property type="entry name" value="ANNEXIN B11"/>
    <property type="match status" value="1"/>
</dbReference>
<dbReference type="InterPro" id="IPR018252">
    <property type="entry name" value="Annexin_repeat_CS"/>
</dbReference>
<dbReference type="PROSITE" id="PS51897">
    <property type="entry name" value="ANNEXIN_2"/>
    <property type="match status" value="4"/>
</dbReference>
<dbReference type="InterPro" id="IPR037104">
    <property type="entry name" value="Annexin_sf"/>
</dbReference>
<dbReference type="EMBL" id="MU001693">
    <property type="protein sequence ID" value="KAF2454003.1"/>
    <property type="molecule type" value="Genomic_DNA"/>
</dbReference>
<evidence type="ECO:0000313" key="6">
    <source>
        <dbReference type="EMBL" id="KAF2454003.1"/>
    </source>
</evidence>
<dbReference type="PROSITE" id="PS00223">
    <property type="entry name" value="ANNEXIN_1"/>
    <property type="match status" value="1"/>
</dbReference>
<keyword evidence="2 4" id="KW-0677">Repeat</keyword>
<dbReference type="InterPro" id="IPR001464">
    <property type="entry name" value="Annexin"/>
</dbReference>
<feature type="compositionally biased region" description="Low complexity" evidence="5">
    <location>
        <begin position="10"/>
        <end position="25"/>
    </location>
</feature>
<dbReference type="InterPro" id="IPR009117">
    <property type="entry name" value="ANX14"/>
</dbReference>
<dbReference type="PANTHER" id="PTHR10502">
    <property type="entry name" value="ANNEXIN"/>
    <property type="match status" value="1"/>
</dbReference>
<dbReference type="SUPFAM" id="SSF47874">
    <property type="entry name" value="Annexin"/>
    <property type="match status" value="1"/>
</dbReference>
<keyword evidence="3 4" id="KW-0041">Annexin</keyword>
<dbReference type="GO" id="GO:0005544">
    <property type="term" value="F:calcium-dependent phospholipid binding"/>
    <property type="evidence" value="ECO:0007669"/>
    <property type="project" value="UniProtKB-KW"/>
</dbReference>
<dbReference type="GO" id="GO:0005634">
    <property type="term" value="C:nucleus"/>
    <property type="evidence" value="ECO:0007669"/>
    <property type="project" value="TreeGrafter"/>
</dbReference>
<feature type="region of interest" description="Disordered" evidence="5">
    <location>
        <begin position="1"/>
        <end position="164"/>
    </location>
</feature>
<evidence type="ECO:0000256" key="5">
    <source>
        <dbReference type="SAM" id="MobiDB-lite"/>
    </source>
</evidence>
<gene>
    <name evidence="6" type="ORF">BDY21DRAFT_353799</name>
</gene>
<dbReference type="AlphaFoldDB" id="A0A6A6NRT9"/>
<name>A0A6A6NRT9_9PEZI</name>
<sequence length="473" mass="52373">MSYYPPPHNQPQYPVYPGGSPQPGYHQPPPPSGSPYPPPQTNSPYPPPQGSTSPYPPHQGSYAPPPGPPPSHMQGQQQYPPPGGYPPPQQYPGYPPPGQYQQPPPQGYPPPQQPYGAPPQGYPPPQQPYGAPPHGYPPPGQHPPQQSYGPPTPPSPGYVPGQMAPVNMEGEAEALRKAMRGFGTDENALIRILSRPDPLQMATLRQTYDRRFARNLVQDLEKETSGWLRATLVALARGPLEQDVRQVFRAIDGAGTKESILNDVLLGRSNADLNAIKGEYARLYRGRSLEQDVFSDLSGKTEQLFRFVLAAQRAEDSAPLIPQQIEQDVTDLQRATEGVKLGSDAATVCQILATRSDGQLRAISQTYMQRYHKPLERVIKSEMHGHMEDALLTMLGRAVDRVKFEADALEDSMKGMGTKDELLVNRVVRCHWNRDFMGQVKRAYAQFHRRDLVSRVKGETSGDYERALVACMQ</sequence>
<dbReference type="GO" id="GO:0005509">
    <property type="term" value="F:calcium ion binding"/>
    <property type="evidence" value="ECO:0007669"/>
    <property type="project" value="InterPro"/>
</dbReference>
<evidence type="ECO:0000256" key="2">
    <source>
        <dbReference type="ARBA" id="ARBA00022737"/>
    </source>
</evidence>
<evidence type="ECO:0000256" key="4">
    <source>
        <dbReference type="RuleBase" id="RU003540"/>
    </source>
</evidence>
<dbReference type="Pfam" id="PF00191">
    <property type="entry name" value="Annexin"/>
    <property type="match status" value="4"/>
</dbReference>
<dbReference type="PRINTS" id="PR00196">
    <property type="entry name" value="ANNEXIN"/>
</dbReference>
<evidence type="ECO:0000256" key="3">
    <source>
        <dbReference type="ARBA" id="ARBA00023216"/>
    </source>
</evidence>
<dbReference type="GO" id="GO:0001786">
    <property type="term" value="F:phosphatidylserine binding"/>
    <property type="evidence" value="ECO:0007669"/>
    <property type="project" value="TreeGrafter"/>
</dbReference>
<dbReference type="OrthoDB" id="37886at2759"/>